<evidence type="ECO:0000313" key="2">
    <source>
        <dbReference type="EMBL" id="STZ46267.1"/>
    </source>
</evidence>
<protein>
    <submittedName>
        <fullName evidence="2">Phospholipase/Carboxylesterase</fullName>
    </submittedName>
</protein>
<dbReference type="InterPro" id="IPR029058">
    <property type="entry name" value="AB_hydrolase_fold"/>
</dbReference>
<sequence length="226" mass="23548">MTAVQYAPGRSADLYGDPADQTVLLWHGTQTDARHTVGTLAGLLVERGFSVVVPDWDSHSSDGGRSDLLASADFARDWTRNPDGLIVVGWSLGAAAAAGLTADAGRYGLTLAHTVCLAGAFMAHDPISGADLTELTAGAQVRTPFLLLHGTSDDVVGPEASRDFAAHLEATGWPVSLTELDADHGDIAGARYDARADRYEPADDPATRRVAGEVADLIASVTSLSP</sequence>
<name>A0A378SXY7_9MYCO</name>
<dbReference type="Pfam" id="PF03959">
    <property type="entry name" value="FSH1"/>
    <property type="match status" value="1"/>
</dbReference>
<dbReference type="AlphaFoldDB" id="A0A378SXY7"/>
<dbReference type="SUPFAM" id="SSF53474">
    <property type="entry name" value="alpha/beta-Hydrolases"/>
    <property type="match status" value="1"/>
</dbReference>
<dbReference type="RefSeq" id="WP_011891927.1">
    <property type="nucleotide sequence ID" value="NZ_JACKST010000008.1"/>
</dbReference>
<evidence type="ECO:0000313" key="3">
    <source>
        <dbReference type="Proteomes" id="UP000254291"/>
    </source>
</evidence>
<accession>A0A378SXY7</accession>
<dbReference type="InterPro" id="IPR005645">
    <property type="entry name" value="FSH-like_dom"/>
</dbReference>
<dbReference type="Proteomes" id="UP000254291">
    <property type="component" value="Unassembled WGS sequence"/>
</dbReference>
<gene>
    <name evidence="2" type="ORF">NCTC10742_05537</name>
</gene>
<dbReference type="Gene3D" id="3.40.50.1820">
    <property type="entry name" value="alpha/beta hydrolase"/>
    <property type="match status" value="1"/>
</dbReference>
<evidence type="ECO:0000259" key="1">
    <source>
        <dbReference type="Pfam" id="PF03959"/>
    </source>
</evidence>
<dbReference type="EMBL" id="UGQM01000001">
    <property type="protein sequence ID" value="STZ46267.1"/>
    <property type="molecule type" value="Genomic_DNA"/>
</dbReference>
<organism evidence="2 3">
    <name type="scientific">Mycolicibacterium gilvum</name>
    <dbReference type="NCBI Taxonomy" id="1804"/>
    <lineage>
        <taxon>Bacteria</taxon>
        <taxon>Bacillati</taxon>
        <taxon>Actinomycetota</taxon>
        <taxon>Actinomycetes</taxon>
        <taxon>Mycobacteriales</taxon>
        <taxon>Mycobacteriaceae</taxon>
        <taxon>Mycolicibacterium</taxon>
    </lineage>
</organism>
<feature type="domain" description="Serine hydrolase" evidence="1">
    <location>
        <begin position="87"/>
        <end position="170"/>
    </location>
</feature>
<proteinExistence type="predicted"/>
<reference evidence="2 3" key="1">
    <citation type="submission" date="2018-06" db="EMBL/GenBank/DDBJ databases">
        <authorList>
            <consortium name="Pathogen Informatics"/>
            <person name="Doyle S."/>
        </authorList>
    </citation>
    <scope>NUCLEOTIDE SEQUENCE [LARGE SCALE GENOMIC DNA]</scope>
    <source>
        <strain evidence="2 3">NCTC10742</strain>
    </source>
</reference>